<evidence type="ECO:0000313" key="3">
    <source>
        <dbReference type="Proteomes" id="UP000614216"/>
    </source>
</evidence>
<dbReference type="Pfam" id="PF09345">
    <property type="entry name" value="SiaC"/>
    <property type="match status" value="1"/>
</dbReference>
<dbReference type="RefSeq" id="WP_202856366.1">
    <property type="nucleotide sequence ID" value="NZ_JAEUGD010000042.1"/>
</dbReference>
<proteinExistence type="predicted"/>
<name>A0A937KBW7_9BACT</name>
<keyword evidence="3" id="KW-1185">Reference proteome</keyword>
<reference evidence="2" key="1">
    <citation type="submission" date="2021-01" db="EMBL/GenBank/DDBJ databases">
        <title>Fulvivirga kasyanovii gen. nov., sp nov., a novel member of the phylum Bacteroidetes isolated from seawater in a mussel farm.</title>
        <authorList>
            <person name="Zhao L.-H."/>
            <person name="Wang Z.-J."/>
        </authorList>
    </citation>
    <scope>NUCLEOTIDE SEQUENCE</scope>
    <source>
        <strain evidence="2">29W222</strain>
    </source>
</reference>
<sequence>MKALYFERTEDSPKIFFDGDSGRLLIEGRSFMEDTMPFHQAMTGWLRNYFQEPSNKTVLELEIDYLNTSSFKMLIEILFELNKFYIFGNDVTVKWKYNQYDEDMEDMGHELEEMVDIPFEFGVLV</sequence>
<feature type="domain" description="SiaC family regulatory phosphoprotein" evidence="1">
    <location>
        <begin position="7"/>
        <end position="121"/>
    </location>
</feature>
<dbReference type="InterPro" id="IPR018530">
    <property type="entry name" value="SiaC"/>
</dbReference>
<gene>
    <name evidence="2" type="ORF">JMN32_10900</name>
</gene>
<accession>A0A937KBW7</accession>
<evidence type="ECO:0000313" key="2">
    <source>
        <dbReference type="EMBL" id="MBL6446822.1"/>
    </source>
</evidence>
<dbReference type="Proteomes" id="UP000614216">
    <property type="component" value="Unassembled WGS sequence"/>
</dbReference>
<organism evidence="2 3">
    <name type="scientific">Fulvivirga marina</name>
    <dbReference type="NCBI Taxonomy" id="2494733"/>
    <lineage>
        <taxon>Bacteria</taxon>
        <taxon>Pseudomonadati</taxon>
        <taxon>Bacteroidota</taxon>
        <taxon>Cytophagia</taxon>
        <taxon>Cytophagales</taxon>
        <taxon>Fulvivirgaceae</taxon>
        <taxon>Fulvivirga</taxon>
    </lineage>
</organism>
<protein>
    <submittedName>
        <fullName evidence="2">DUF1987 domain-containing protein</fullName>
    </submittedName>
</protein>
<dbReference type="EMBL" id="JAEUGD010000042">
    <property type="protein sequence ID" value="MBL6446822.1"/>
    <property type="molecule type" value="Genomic_DNA"/>
</dbReference>
<dbReference type="AlphaFoldDB" id="A0A937KBW7"/>
<evidence type="ECO:0000259" key="1">
    <source>
        <dbReference type="Pfam" id="PF09345"/>
    </source>
</evidence>
<comment type="caution">
    <text evidence="2">The sequence shown here is derived from an EMBL/GenBank/DDBJ whole genome shotgun (WGS) entry which is preliminary data.</text>
</comment>